<comment type="caution">
    <text evidence="1">The sequence shown here is derived from an EMBL/GenBank/DDBJ whole genome shotgun (WGS) entry which is preliminary data.</text>
</comment>
<reference evidence="1 2" key="1">
    <citation type="journal article" date="2017" name="Curr. Biol.">
        <title>Genome architecture and evolution of a unichromosomal asexual nematode.</title>
        <authorList>
            <person name="Fradin H."/>
            <person name="Zegar C."/>
            <person name="Gutwein M."/>
            <person name="Lucas J."/>
            <person name="Kovtun M."/>
            <person name="Corcoran D."/>
            <person name="Baugh L.R."/>
            <person name="Kiontke K."/>
            <person name="Gunsalus K."/>
            <person name="Fitch D.H."/>
            <person name="Piano F."/>
        </authorList>
    </citation>
    <scope>NUCLEOTIDE SEQUENCE [LARGE SCALE GENOMIC DNA]</scope>
    <source>
        <strain evidence="1">PF1309</strain>
    </source>
</reference>
<sequence>MKPAKRCEPYNQEKRLFLSYFFGCADGECKCKAFRPLASAASAQVIGFKNRRSYKTYAKFAQQDYDAMGCISSDATCRR</sequence>
<dbReference type="AlphaFoldDB" id="A0A2A2LXQ0"/>
<proteinExistence type="predicted"/>
<evidence type="ECO:0000313" key="1">
    <source>
        <dbReference type="EMBL" id="PAV91002.1"/>
    </source>
</evidence>
<dbReference type="EMBL" id="LIAE01006339">
    <property type="protein sequence ID" value="PAV91002.1"/>
    <property type="molecule type" value="Genomic_DNA"/>
</dbReference>
<dbReference type="OrthoDB" id="1937912at2759"/>
<name>A0A2A2LXQ0_9BILA</name>
<organism evidence="1 2">
    <name type="scientific">Diploscapter pachys</name>
    <dbReference type="NCBI Taxonomy" id="2018661"/>
    <lineage>
        <taxon>Eukaryota</taxon>
        <taxon>Metazoa</taxon>
        <taxon>Ecdysozoa</taxon>
        <taxon>Nematoda</taxon>
        <taxon>Chromadorea</taxon>
        <taxon>Rhabditida</taxon>
        <taxon>Rhabditina</taxon>
        <taxon>Rhabditomorpha</taxon>
        <taxon>Rhabditoidea</taxon>
        <taxon>Rhabditidae</taxon>
        <taxon>Diploscapter</taxon>
    </lineage>
</organism>
<feature type="non-terminal residue" evidence="1">
    <location>
        <position position="79"/>
    </location>
</feature>
<accession>A0A2A2LXQ0</accession>
<dbReference type="Proteomes" id="UP000218231">
    <property type="component" value="Unassembled WGS sequence"/>
</dbReference>
<evidence type="ECO:0000313" key="2">
    <source>
        <dbReference type="Proteomes" id="UP000218231"/>
    </source>
</evidence>
<gene>
    <name evidence="1" type="ORF">WR25_21496</name>
</gene>
<keyword evidence="2" id="KW-1185">Reference proteome</keyword>
<protein>
    <submittedName>
        <fullName evidence="1">Uncharacterized protein</fullName>
    </submittedName>
</protein>